<name>A0A8K0RAV0_9PLEO</name>
<feature type="transmembrane region" description="Helical" evidence="1">
    <location>
        <begin position="160"/>
        <end position="186"/>
    </location>
</feature>
<protein>
    <submittedName>
        <fullName evidence="2">SUR7/PalI family-domain-containing protein</fullName>
    </submittedName>
</protein>
<dbReference type="OrthoDB" id="4480814at2759"/>
<reference evidence="2" key="1">
    <citation type="journal article" date="2021" name="Nat. Commun.">
        <title>Genetic determinants of endophytism in the Arabidopsis root mycobiome.</title>
        <authorList>
            <person name="Mesny F."/>
            <person name="Miyauchi S."/>
            <person name="Thiergart T."/>
            <person name="Pickel B."/>
            <person name="Atanasova L."/>
            <person name="Karlsson M."/>
            <person name="Huettel B."/>
            <person name="Barry K.W."/>
            <person name="Haridas S."/>
            <person name="Chen C."/>
            <person name="Bauer D."/>
            <person name="Andreopoulos W."/>
            <person name="Pangilinan J."/>
            <person name="LaButti K."/>
            <person name="Riley R."/>
            <person name="Lipzen A."/>
            <person name="Clum A."/>
            <person name="Drula E."/>
            <person name="Henrissat B."/>
            <person name="Kohler A."/>
            <person name="Grigoriev I.V."/>
            <person name="Martin F.M."/>
            <person name="Hacquard S."/>
        </authorList>
    </citation>
    <scope>NUCLEOTIDE SEQUENCE</scope>
    <source>
        <strain evidence="2">MPI-SDFR-AT-0120</strain>
    </source>
</reference>
<dbReference type="GO" id="GO:0031505">
    <property type="term" value="P:fungal-type cell wall organization"/>
    <property type="evidence" value="ECO:0007669"/>
    <property type="project" value="TreeGrafter"/>
</dbReference>
<dbReference type="PANTHER" id="PTHR28019">
    <property type="entry name" value="CELL MEMBRANE PROTEIN YLR413W-RELATED"/>
    <property type="match status" value="1"/>
</dbReference>
<evidence type="ECO:0000313" key="3">
    <source>
        <dbReference type="Proteomes" id="UP000813461"/>
    </source>
</evidence>
<keyword evidence="1" id="KW-0812">Transmembrane</keyword>
<sequence>MGKAARAACIFTPWALTIASFACLVLITIPGWGFKGTLSDDLYFFKANFTELDVMATNLPSDDLTAALKYSAESNKLARVYEVHLYNFCERNHVERVVTYCSPKMGDYHFDPITIWNLAMPTNKGSGQQTTMTKEEETKLLGGEAQKALDAYRARALPMFIFYQISFWATLATIVSGMLAVCVRFGSLLTWFLSIISSVSTVGAVLISTITFSSFVGAMNKILNPYQVHLAVGKQALGLAWLAVLFGWASTLFWLFSACCCSGRNNPHHRSNKGGLWSSKPSDYVRGSRVHVEKTGGSYEGVSNPFLAEDKEPLVTEYQRPASGKYEPFRHRDGA</sequence>
<dbReference type="AlphaFoldDB" id="A0A8K0RAV0"/>
<organism evidence="2 3">
    <name type="scientific">Paraphoma chrysanthemicola</name>
    <dbReference type="NCBI Taxonomy" id="798071"/>
    <lineage>
        <taxon>Eukaryota</taxon>
        <taxon>Fungi</taxon>
        <taxon>Dikarya</taxon>
        <taxon>Ascomycota</taxon>
        <taxon>Pezizomycotina</taxon>
        <taxon>Dothideomycetes</taxon>
        <taxon>Pleosporomycetidae</taxon>
        <taxon>Pleosporales</taxon>
        <taxon>Pleosporineae</taxon>
        <taxon>Phaeosphaeriaceae</taxon>
        <taxon>Paraphoma</taxon>
    </lineage>
</organism>
<comment type="caution">
    <text evidence="2">The sequence shown here is derived from an EMBL/GenBank/DDBJ whole genome shotgun (WGS) entry which is preliminary data.</text>
</comment>
<proteinExistence type="predicted"/>
<dbReference type="GO" id="GO:0005886">
    <property type="term" value="C:plasma membrane"/>
    <property type="evidence" value="ECO:0007669"/>
    <property type="project" value="InterPro"/>
</dbReference>
<dbReference type="InterPro" id="IPR009571">
    <property type="entry name" value="SUR7/Rim9-like_fungi"/>
</dbReference>
<gene>
    <name evidence="2" type="ORF">FB567DRAFT_619503</name>
</gene>
<dbReference type="GO" id="GO:0051285">
    <property type="term" value="C:cell cortex of cell tip"/>
    <property type="evidence" value="ECO:0007669"/>
    <property type="project" value="TreeGrafter"/>
</dbReference>
<keyword evidence="3" id="KW-1185">Reference proteome</keyword>
<keyword evidence="1" id="KW-0472">Membrane</keyword>
<feature type="transmembrane region" description="Helical" evidence="1">
    <location>
        <begin position="192"/>
        <end position="216"/>
    </location>
</feature>
<accession>A0A8K0RAV0</accession>
<evidence type="ECO:0000256" key="1">
    <source>
        <dbReference type="SAM" id="Phobius"/>
    </source>
</evidence>
<dbReference type="PROSITE" id="PS51257">
    <property type="entry name" value="PROKAR_LIPOPROTEIN"/>
    <property type="match status" value="1"/>
</dbReference>
<dbReference type="InterPro" id="IPR052413">
    <property type="entry name" value="SUR7_domain"/>
</dbReference>
<dbReference type="Proteomes" id="UP000813461">
    <property type="component" value="Unassembled WGS sequence"/>
</dbReference>
<dbReference type="Pfam" id="PF06687">
    <property type="entry name" value="SUR7"/>
    <property type="match status" value="1"/>
</dbReference>
<evidence type="ECO:0000313" key="2">
    <source>
        <dbReference type="EMBL" id="KAH7088743.1"/>
    </source>
</evidence>
<feature type="transmembrane region" description="Helical" evidence="1">
    <location>
        <begin position="236"/>
        <end position="256"/>
    </location>
</feature>
<keyword evidence="1" id="KW-1133">Transmembrane helix</keyword>
<dbReference type="PANTHER" id="PTHR28019:SF3">
    <property type="entry name" value="INTEGRAL MEMBRANE PROTEIN (AFU_ORTHOLOGUE AFUA_6G07470)"/>
    <property type="match status" value="1"/>
</dbReference>
<feature type="transmembrane region" description="Helical" evidence="1">
    <location>
        <begin position="12"/>
        <end position="34"/>
    </location>
</feature>
<dbReference type="EMBL" id="JAGMVJ010000007">
    <property type="protein sequence ID" value="KAH7088743.1"/>
    <property type="molecule type" value="Genomic_DNA"/>
</dbReference>